<dbReference type="EMBL" id="JAAAJB010000018">
    <property type="protein sequence ID" value="KAG0269781.1"/>
    <property type="molecule type" value="Genomic_DNA"/>
</dbReference>
<keyword evidence="2" id="KW-0732">Signal</keyword>
<reference evidence="3" key="1">
    <citation type="journal article" date="2020" name="Fungal Divers.">
        <title>Resolving the Mortierellaceae phylogeny through synthesis of multi-gene phylogenetics and phylogenomics.</title>
        <authorList>
            <person name="Vandepol N."/>
            <person name="Liber J."/>
            <person name="Desiro A."/>
            <person name="Na H."/>
            <person name="Kennedy M."/>
            <person name="Barry K."/>
            <person name="Grigoriev I.V."/>
            <person name="Miller A.N."/>
            <person name="O'Donnell K."/>
            <person name="Stajich J.E."/>
            <person name="Bonito G."/>
        </authorList>
    </citation>
    <scope>NUCLEOTIDE SEQUENCE</scope>
    <source>
        <strain evidence="3">BC1065</strain>
    </source>
</reference>
<organism evidence="3 4">
    <name type="scientific">Actinomortierella ambigua</name>
    <dbReference type="NCBI Taxonomy" id="1343610"/>
    <lineage>
        <taxon>Eukaryota</taxon>
        <taxon>Fungi</taxon>
        <taxon>Fungi incertae sedis</taxon>
        <taxon>Mucoromycota</taxon>
        <taxon>Mortierellomycotina</taxon>
        <taxon>Mortierellomycetes</taxon>
        <taxon>Mortierellales</taxon>
        <taxon>Mortierellaceae</taxon>
        <taxon>Actinomortierella</taxon>
    </lineage>
</organism>
<accession>A0A9P6QIH7</accession>
<dbReference type="Proteomes" id="UP000807716">
    <property type="component" value="Unassembled WGS sequence"/>
</dbReference>
<comment type="caution">
    <text evidence="3">The sequence shown here is derived from an EMBL/GenBank/DDBJ whole genome shotgun (WGS) entry which is preliminary data.</text>
</comment>
<feature type="region of interest" description="Disordered" evidence="1">
    <location>
        <begin position="126"/>
        <end position="148"/>
    </location>
</feature>
<keyword evidence="4" id="KW-1185">Reference proteome</keyword>
<evidence type="ECO:0000256" key="1">
    <source>
        <dbReference type="SAM" id="MobiDB-lite"/>
    </source>
</evidence>
<evidence type="ECO:0000256" key="2">
    <source>
        <dbReference type="SAM" id="SignalP"/>
    </source>
</evidence>
<proteinExistence type="predicted"/>
<evidence type="ECO:0000313" key="4">
    <source>
        <dbReference type="Proteomes" id="UP000807716"/>
    </source>
</evidence>
<protein>
    <submittedName>
        <fullName evidence="3">Uncharacterized protein</fullName>
    </submittedName>
</protein>
<gene>
    <name evidence="3" type="ORF">DFQ27_002197</name>
</gene>
<dbReference type="AlphaFoldDB" id="A0A9P6QIH7"/>
<name>A0A9P6QIH7_9FUNG</name>
<dbReference type="OrthoDB" id="2376661at2759"/>
<sequence>MQKTILLTLALVAEVAFSYSVIVKNNAGDAVELYIPSGRRICACLKNTQSKSLQGVGAGTAKIFWSSTCTGSYNNLASNGFLNNAHWVNSISFGANLGSSEGPAGCPNFHALLAANTFAVDIAKSSPEDAPKEEQLELEQEKQGKQQL</sequence>
<feature type="signal peptide" evidence="2">
    <location>
        <begin position="1"/>
        <end position="18"/>
    </location>
</feature>
<feature type="chain" id="PRO_5040118081" evidence="2">
    <location>
        <begin position="19"/>
        <end position="148"/>
    </location>
</feature>
<evidence type="ECO:0000313" key="3">
    <source>
        <dbReference type="EMBL" id="KAG0269781.1"/>
    </source>
</evidence>